<evidence type="ECO:0000256" key="1">
    <source>
        <dbReference type="SAM" id="Phobius"/>
    </source>
</evidence>
<evidence type="ECO:0000313" key="2">
    <source>
        <dbReference type="EMBL" id="MDQ0324372.1"/>
    </source>
</evidence>
<dbReference type="InterPro" id="IPR001969">
    <property type="entry name" value="Aspartic_peptidase_AS"/>
</dbReference>
<dbReference type="SUPFAM" id="SSF50630">
    <property type="entry name" value="Acid proteases"/>
    <property type="match status" value="1"/>
</dbReference>
<dbReference type="GO" id="GO:0008233">
    <property type="term" value="F:peptidase activity"/>
    <property type="evidence" value="ECO:0007669"/>
    <property type="project" value="UniProtKB-KW"/>
</dbReference>
<dbReference type="Proteomes" id="UP001230253">
    <property type="component" value="Unassembled WGS sequence"/>
</dbReference>
<keyword evidence="1" id="KW-0472">Membrane</keyword>
<dbReference type="InterPro" id="IPR011969">
    <property type="entry name" value="Clan_AA_Asp_peptidase_C"/>
</dbReference>
<dbReference type="RefSeq" id="WP_307152676.1">
    <property type="nucleotide sequence ID" value="NZ_JAUSUK010000001.1"/>
</dbReference>
<dbReference type="InterPro" id="IPR034122">
    <property type="entry name" value="Retropepsin-like_bacterial"/>
</dbReference>
<gene>
    <name evidence="2" type="ORF">J2R99_000221</name>
</gene>
<feature type="transmembrane region" description="Helical" evidence="1">
    <location>
        <begin position="19"/>
        <end position="36"/>
    </location>
</feature>
<dbReference type="EMBL" id="JAUSUK010000001">
    <property type="protein sequence ID" value="MDQ0324372.1"/>
    <property type="molecule type" value="Genomic_DNA"/>
</dbReference>
<comment type="caution">
    <text evidence="2">The sequence shown here is derived from an EMBL/GenBank/DDBJ whole genome shotgun (WGS) entry which is preliminary data.</text>
</comment>
<keyword evidence="1" id="KW-1133">Transmembrane helix</keyword>
<organism evidence="2 3">
    <name type="scientific">Rhodopseudomonas julia</name>
    <dbReference type="NCBI Taxonomy" id="200617"/>
    <lineage>
        <taxon>Bacteria</taxon>
        <taxon>Pseudomonadati</taxon>
        <taxon>Pseudomonadota</taxon>
        <taxon>Alphaproteobacteria</taxon>
        <taxon>Hyphomicrobiales</taxon>
        <taxon>Nitrobacteraceae</taxon>
        <taxon>Rhodopseudomonas</taxon>
    </lineage>
</organism>
<name>A0ABU0C1I5_9BRAD</name>
<keyword evidence="1" id="KW-0812">Transmembrane</keyword>
<protein>
    <submittedName>
        <fullName evidence="2">Aspartyl protease family protein</fullName>
    </submittedName>
</protein>
<dbReference type="Gene3D" id="2.40.70.10">
    <property type="entry name" value="Acid Proteases"/>
    <property type="match status" value="1"/>
</dbReference>
<keyword evidence="2" id="KW-0645">Protease</keyword>
<keyword evidence="3" id="KW-1185">Reference proteome</keyword>
<dbReference type="GO" id="GO:0006508">
    <property type="term" value="P:proteolysis"/>
    <property type="evidence" value="ECO:0007669"/>
    <property type="project" value="UniProtKB-KW"/>
</dbReference>
<accession>A0ABU0C1I5</accession>
<dbReference type="CDD" id="cd05483">
    <property type="entry name" value="retropepsin_like_bacteria"/>
    <property type="match status" value="1"/>
</dbReference>
<proteinExistence type="predicted"/>
<evidence type="ECO:0000313" key="3">
    <source>
        <dbReference type="Proteomes" id="UP001230253"/>
    </source>
</evidence>
<dbReference type="PROSITE" id="PS00141">
    <property type="entry name" value="ASP_PROTEASE"/>
    <property type="match status" value="1"/>
</dbReference>
<reference evidence="2 3" key="1">
    <citation type="submission" date="2023-07" db="EMBL/GenBank/DDBJ databases">
        <title>Genomic Encyclopedia of Type Strains, Phase IV (KMG-IV): sequencing the most valuable type-strain genomes for metagenomic binning, comparative biology and taxonomic classification.</title>
        <authorList>
            <person name="Goeker M."/>
        </authorList>
    </citation>
    <scope>NUCLEOTIDE SEQUENCE [LARGE SCALE GENOMIC DNA]</scope>
    <source>
        <strain evidence="2 3">DSM 11549</strain>
    </source>
</reference>
<sequence length="216" mass="23222">MLDQSLIILGSGDAQWPRVVYLIGVLLLVVGGLTAYRGRLGTAAKHAFIWIAVLVGLVVVYAYREPLTRFAGPVIDVLAPGRMTVSVDNSGRQVLNVGRSSNGHFKLTADVDGHELDFLVDTGASSLVLTYEDAARAGIDVTALRFDRMVETANGITLQARAEIHTLKIGPLTLNNVPAGVAQEGQLFSNLLGMNVLNRFASWRVENGELIITPQS</sequence>
<dbReference type="NCBIfam" id="TIGR02281">
    <property type="entry name" value="clan_AA_DTGA"/>
    <property type="match status" value="1"/>
</dbReference>
<feature type="transmembrane region" description="Helical" evidence="1">
    <location>
        <begin position="43"/>
        <end position="63"/>
    </location>
</feature>
<keyword evidence="2" id="KW-0378">Hydrolase</keyword>
<dbReference type="InterPro" id="IPR021109">
    <property type="entry name" value="Peptidase_aspartic_dom_sf"/>
</dbReference>
<dbReference type="Pfam" id="PF13650">
    <property type="entry name" value="Asp_protease_2"/>
    <property type="match status" value="1"/>
</dbReference>